<evidence type="ECO:0000313" key="19">
    <source>
        <dbReference type="EMBL" id="AKE07175.1"/>
    </source>
</evidence>
<evidence type="ECO:0000256" key="12">
    <source>
        <dbReference type="ARBA" id="ARBA00023027"/>
    </source>
</evidence>
<name>A0A0F6QIQ9_9NEOP</name>
<comment type="similarity">
    <text evidence="3 17">Belongs to the complex I subunit 4 family.</text>
</comment>
<keyword evidence="10 17" id="KW-0249">Electron transport</keyword>
<feature type="transmembrane region" description="Helical" evidence="17">
    <location>
        <begin position="33"/>
        <end position="51"/>
    </location>
</feature>
<evidence type="ECO:0000256" key="7">
    <source>
        <dbReference type="ARBA" id="ARBA00022660"/>
    </source>
</evidence>
<dbReference type="EMBL" id="KP641133">
    <property type="protein sequence ID" value="AKE07175.1"/>
    <property type="molecule type" value="Genomic_DNA"/>
</dbReference>
<feature type="transmembrane region" description="Helical" evidence="17">
    <location>
        <begin position="57"/>
        <end position="84"/>
    </location>
</feature>
<keyword evidence="15 17" id="KW-0472">Membrane</keyword>
<keyword evidence="14 17" id="KW-0496">Mitochondrion</keyword>
<feature type="transmembrane region" description="Helical" evidence="17">
    <location>
        <begin position="105"/>
        <end position="127"/>
    </location>
</feature>
<comment type="function">
    <text evidence="17">Core subunit of the mitochondrial membrane respiratory chain NADH dehydrogenase (Complex I) which catalyzes electron transfer from NADH through the respiratory chain, using ubiquinone as an electron acceptor. Essential for the catalytic activity and assembly of complex I.</text>
</comment>
<protein>
    <recommendedName>
        <fullName evidence="5 17">NADH-ubiquinone oxidoreductase chain 4</fullName>
        <ecNumber evidence="4 17">7.1.1.2</ecNumber>
    </recommendedName>
</protein>
<feature type="transmembrane region" description="Helical" evidence="17">
    <location>
        <begin position="263"/>
        <end position="283"/>
    </location>
</feature>
<evidence type="ECO:0000256" key="4">
    <source>
        <dbReference type="ARBA" id="ARBA00012944"/>
    </source>
</evidence>
<dbReference type="PANTHER" id="PTHR43507:SF20">
    <property type="entry name" value="NADH-UBIQUINONE OXIDOREDUCTASE CHAIN 4"/>
    <property type="match status" value="1"/>
</dbReference>
<evidence type="ECO:0000256" key="5">
    <source>
        <dbReference type="ARBA" id="ARBA00021006"/>
    </source>
</evidence>
<comment type="catalytic activity">
    <reaction evidence="16 17">
        <text>a ubiquinone + NADH + 5 H(+)(in) = a ubiquinol + NAD(+) + 4 H(+)(out)</text>
        <dbReference type="Rhea" id="RHEA:29091"/>
        <dbReference type="Rhea" id="RHEA-COMP:9565"/>
        <dbReference type="Rhea" id="RHEA-COMP:9566"/>
        <dbReference type="ChEBI" id="CHEBI:15378"/>
        <dbReference type="ChEBI" id="CHEBI:16389"/>
        <dbReference type="ChEBI" id="CHEBI:17976"/>
        <dbReference type="ChEBI" id="CHEBI:57540"/>
        <dbReference type="ChEBI" id="CHEBI:57945"/>
        <dbReference type="EC" id="7.1.1.2"/>
    </reaction>
</comment>
<comment type="subcellular location">
    <subcellularLocation>
        <location evidence="2 17">Mitochondrion membrane</location>
        <topology evidence="2 17">Multi-pass membrane protein</topology>
    </subcellularLocation>
</comment>
<proteinExistence type="inferred from homology"/>
<feature type="transmembrane region" description="Helical" evidence="17">
    <location>
        <begin position="344"/>
        <end position="365"/>
    </location>
</feature>
<sequence length="405" mass="47729">MIQLLIFYLLCYTLYKFNGFFFNNLFYSDKMSLFFNLLNFLIFFFFFFLILNSWDFTILLILSFVIFFVFSSISILQMYIYFELSLIPIFMIIVNKGKQFERKKASLFMFFFTIFSSLPLLVLIIFMKNQFFYSLLSVENFYLNFSYLMIFLYLGFMVKLPVFFFHMWLPKAHVEAPVQGSMVLAGIMLKLGGYGLFKIMILTYKNWFFMKMWMKSMLLMGLMFSTAYCLILSDLKITIAVSSVSHMTLSVLSLSTLSKEGLLGFFLMMISHGYLSPLLFFFANCLYERSNTRSLFLSKSWFSYSFPMFSILILSVNFCFPPSLNFFSEAVILLSLISWSKFTFLLLFGYMMITTIYSLFIFTILSSRSNKIYSCLDLTVNELSLNLMILCLIFFSFLLIAKLNF</sequence>
<evidence type="ECO:0000256" key="17">
    <source>
        <dbReference type="RuleBase" id="RU003297"/>
    </source>
</evidence>
<keyword evidence="11 17" id="KW-1133">Transmembrane helix</keyword>
<feature type="transmembrane region" description="Helical" evidence="17">
    <location>
        <begin position="181"/>
        <end position="201"/>
    </location>
</feature>
<keyword evidence="13 17" id="KW-0830">Ubiquinone</keyword>
<feature type="transmembrane region" description="Helical" evidence="17">
    <location>
        <begin position="304"/>
        <end position="324"/>
    </location>
</feature>
<keyword evidence="12 17" id="KW-0520">NAD</keyword>
<evidence type="ECO:0000256" key="15">
    <source>
        <dbReference type="ARBA" id="ARBA00023136"/>
    </source>
</evidence>
<keyword evidence="6 17" id="KW-0813">Transport</keyword>
<feature type="transmembrane region" description="Helical" evidence="17">
    <location>
        <begin position="213"/>
        <end position="232"/>
    </location>
</feature>
<dbReference type="InterPro" id="IPR001750">
    <property type="entry name" value="ND/Mrp_TM"/>
</dbReference>
<dbReference type="GO" id="GO:0008137">
    <property type="term" value="F:NADH dehydrogenase (ubiquinone) activity"/>
    <property type="evidence" value="ECO:0007669"/>
    <property type="project" value="UniProtKB-UniRule"/>
</dbReference>
<evidence type="ECO:0000259" key="18">
    <source>
        <dbReference type="Pfam" id="PF00361"/>
    </source>
</evidence>
<geneLocation type="mitochondrion" evidence="19"/>
<accession>A0A0F6QIQ9</accession>
<dbReference type="GO" id="GO:0048039">
    <property type="term" value="F:ubiquinone binding"/>
    <property type="evidence" value="ECO:0007669"/>
    <property type="project" value="TreeGrafter"/>
</dbReference>
<feature type="transmembrane region" description="Helical" evidence="17">
    <location>
        <begin position="6"/>
        <end position="26"/>
    </location>
</feature>
<evidence type="ECO:0000256" key="10">
    <source>
        <dbReference type="ARBA" id="ARBA00022982"/>
    </source>
</evidence>
<evidence type="ECO:0000256" key="16">
    <source>
        <dbReference type="ARBA" id="ARBA00049551"/>
    </source>
</evidence>
<keyword evidence="9" id="KW-1278">Translocase</keyword>
<keyword evidence="8 17" id="KW-0812">Transmembrane</keyword>
<evidence type="ECO:0000256" key="2">
    <source>
        <dbReference type="ARBA" id="ARBA00004225"/>
    </source>
</evidence>
<feature type="domain" description="NADH:quinone oxidoreductase/Mrp antiporter transmembrane" evidence="18">
    <location>
        <begin position="74"/>
        <end position="349"/>
    </location>
</feature>
<dbReference type="PRINTS" id="PR01437">
    <property type="entry name" value="NUOXDRDTASE4"/>
</dbReference>
<dbReference type="EC" id="7.1.1.2" evidence="4 17"/>
<dbReference type="PANTHER" id="PTHR43507">
    <property type="entry name" value="NADH-UBIQUINONE OXIDOREDUCTASE CHAIN 4"/>
    <property type="match status" value="1"/>
</dbReference>
<dbReference type="AlphaFoldDB" id="A0A0F6QIQ9"/>
<dbReference type="InterPro" id="IPR003918">
    <property type="entry name" value="NADH_UbQ_OxRdtase"/>
</dbReference>
<gene>
    <name evidence="19" type="primary">ND4</name>
</gene>
<keyword evidence="7 17" id="KW-0679">Respiratory chain</keyword>
<evidence type="ECO:0000256" key="11">
    <source>
        <dbReference type="ARBA" id="ARBA00022989"/>
    </source>
</evidence>
<feature type="transmembrane region" description="Helical" evidence="17">
    <location>
        <begin position="385"/>
        <end position="403"/>
    </location>
</feature>
<dbReference type="GO" id="GO:0003954">
    <property type="term" value="F:NADH dehydrogenase activity"/>
    <property type="evidence" value="ECO:0007669"/>
    <property type="project" value="TreeGrafter"/>
</dbReference>
<dbReference type="GO" id="GO:0015990">
    <property type="term" value="P:electron transport coupled proton transport"/>
    <property type="evidence" value="ECO:0007669"/>
    <property type="project" value="TreeGrafter"/>
</dbReference>
<evidence type="ECO:0000256" key="14">
    <source>
        <dbReference type="ARBA" id="ARBA00023128"/>
    </source>
</evidence>
<evidence type="ECO:0000256" key="1">
    <source>
        <dbReference type="ARBA" id="ARBA00003257"/>
    </source>
</evidence>
<comment type="function">
    <text evidence="1">Core subunit of the mitochondrial membrane respiratory chain NADH dehydrogenase (Complex I) that is believed to belong to the minimal assembly required for catalysis. Complex I functions in the transfer of electrons from NADH to the respiratory chain. The immediate electron acceptor for the enzyme is believed to be ubiquinone.</text>
</comment>
<dbReference type="GO" id="GO:0031966">
    <property type="term" value="C:mitochondrial membrane"/>
    <property type="evidence" value="ECO:0007669"/>
    <property type="project" value="UniProtKB-SubCell"/>
</dbReference>
<dbReference type="Pfam" id="PF00361">
    <property type="entry name" value="Proton_antipo_M"/>
    <property type="match status" value="1"/>
</dbReference>
<evidence type="ECO:0000256" key="9">
    <source>
        <dbReference type="ARBA" id="ARBA00022967"/>
    </source>
</evidence>
<evidence type="ECO:0000256" key="13">
    <source>
        <dbReference type="ARBA" id="ARBA00023075"/>
    </source>
</evidence>
<organism evidence="19">
    <name type="scientific">Liposcelis nr. bostrychophila AZ</name>
    <dbReference type="NCBI Taxonomy" id="1643344"/>
    <lineage>
        <taxon>Eukaryota</taxon>
        <taxon>Metazoa</taxon>
        <taxon>Ecdysozoa</taxon>
        <taxon>Arthropoda</taxon>
        <taxon>Hexapoda</taxon>
        <taxon>Insecta</taxon>
        <taxon>Pterygota</taxon>
        <taxon>Neoptera</taxon>
        <taxon>Paraneoptera</taxon>
        <taxon>Psocodea</taxon>
        <taxon>Troctomorpha</taxon>
        <taxon>Liposcelidetae</taxon>
        <taxon>Liposcelididae</taxon>
        <taxon>Liposcelis</taxon>
    </lineage>
</organism>
<evidence type="ECO:0000256" key="3">
    <source>
        <dbReference type="ARBA" id="ARBA00009025"/>
    </source>
</evidence>
<evidence type="ECO:0000256" key="6">
    <source>
        <dbReference type="ARBA" id="ARBA00022448"/>
    </source>
</evidence>
<evidence type="ECO:0000256" key="8">
    <source>
        <dbReference type="ARBA" id="ARBA00022692"/>
    </source>
</evidence>
<feature type="transmembrane region" description="Helical" evidence="17">
    <location>
        <begin position="147"/>
        <end position="169"/>
    </location>
</feature>
<dbReference type="GO" id="GO:0042773">
    <property type="term" value="P:ATP synthesis coupled electron transport"/>
    <property type="evidence" value="ECO:0007669"/>
    <property type="project" value="InterPro"/>
</dbReference>
<reference evidence="19" key="1">
    <citation type="journal article" date="2015" name="Proc. Natl. Acad. Sci. U.S.A.">
        <title>Maternal transmission, sex ratio distortion, and mitochondria.</title>
        <authorList>
            <person name="Perlman S.J."/>
            <person name="Hodson C.N."/>
            <person name="Hamilton P.T."/>
            <person name="Opit G.P."/>
            <person name="Gowen B.E."/>
        </authorList>
    </citation>
    <scope>NUCLEOTIDE SEQUENCE</scope>
    <source>
        <strain evidence="19">Arizona</strain>
    </source>
</reference>